<dbReference type="PANTHER" id="PTHR24006">
    <property type="entry name" value="UBIQUITIN CARBOXYL-TERMINAL HYDROLASE"/>
    <property type="match status" value="1"/>
</dbReference>
<keyword evidence="4" id="KW-1185">Reference proteome</keyword>
<evidence type="ECO:0000313" key="4">
    <source>
        <dbReference type="Proteomes" id="UP000265120"/>
    </source>
</evidence>
<dbReference type="InterPro" id="IPR038765">
    <property type="entry name" value="Papain-like_cys_pep_sf"/>
</dbReference>
<dbReference type="PANTHER" id="PTHR24006:SF915">
    <property type="entry name" value="UBIQUITIN CARBOXYL-TERMINAL HYDROLASE-RELATED"/>
    <property type="match status" value="1"/>
</dbReference>
<dbReference type="GO" id="GO:0000082">
    <property type="term" value="P:G1/S transition of mitotic cell cycle"/>
    <property type="evidence" value="ECO:0007669"/>
    <property type="project" value="TreeGrafter"/>
</dbReference>
<sequence length="534" mass="60342">MEVGHLQREEMSLNTIIFPVENKPNHGVPEDKDMTEETSFTLSSALEDGIYSWFVEIDRPEAVAKELIESNPVDNSFLLSNNFHTGEAEQTVHVAPKDSSPSEWKSNPSGQPPSQHTVVSYYRPTSIFKQSKSRKLFDGDRKRFKHKKIQHRKHVAISKNKVVHLTPQANNYLKWQPNLGGGHEGTLQNELIFNGPAPSERPNAYDTCAVEEDRKKLLCLGFPNLEQTCYINSTLQGLLTLTHFVEQVQNQQEVCCYCPNSDILSGLVRVGDCRSSNNIIEKTCVLTSFKKIIAEFNPEFEDDLQKDAHEFLSCVLNTIRSLTLELKMAAHVMGRSYSCPVEANIVFRMLNTRRCTGCGVTSAKEEEYINLSLDLVPGGTVSDCLEEYLKETQLEYKCECGGGMSMQQFVFSTLPNVLILQLKRFTFTPTYTQMKLNHPVLLLRDLEVNLNSSAGQNPEVCYSLVSIISHLGSRTQYGHYICDGVQRDSSGGLTDNWLTYDDSLVWQSTGTSVCKQRQRTAYLLFYEDLNGRKL</sequence>
<name>A0A3P8UFD5_CYNSE</name>
<dbReference type="RefSeq" id="XP_008336221.1">
    <property type="nucleotide sequence ID" value="XM_008337999.3"/>
</dbReference>
<dbReference type="GO" id="GO:0016579">
    <property type="term" value="P:protein deubiquitination"/>
    <property type="evidence" value="ECO:0007669"/>
    <property type="project" value="InterPro"/>
</dbReference>
<dbReference type="InterPro" id="IPR001394">
    <property type="entry name" value="Peptidase_C19_UCH"/>
</dbReference>
<dbReference type="InterPro" id="IPR018200">
    <property type="entry name" value="USP_CS"/>
</dbReference>
<dbReference type="Pfam" id="PF00443">
    <property type="entry name" value="UCH"/>
    <property type="match status" value="1"/>
</dbReference>
<dbReference type="Proteomes" id="UP000265120">
    <property type="component" value="Chromosome 2"/>
</dbReference>
<evidence type="ECO:0000256" key="1">
    <source>
        <dbReference type="SAM" id="MobiDB-lite"/>
    </source>
</evidence>
<dbReference type="STRING" id="244447.ENSCSEP00000001898"/>
<feature type="compositionally biased region" description="Polar residues" evidence="1">
    <location>
        <begin position="99"/>
        <end position="117"/>
    </location>
</feature>
<dbReference type="GO" id="GO:0005829">
    <property type="term" value="C:cytosol"/>
    <property type="evidence" value="ECO:0007669"/>
    <property type="project" value="TreeGrafter"/>
</dbReference>
<dbReference type="OrthoDB" id="289038at2759"/>
<feature type="domain" description="USP" evidence="2">
    <location>
        <begin position="220"/>
        <end position="529"/>
    </location>
</feature>
<reference evidence="3 4" key="1">
    <citation type="journal article" date="2014" name="Nat. Genet.">
        <title>Whole-genome sequence of a flatfish provides insights into ZW sex chromosome evolution and adaptation to a benthic lifestyle.</title>
        <authorList>
            <person name="Chen S."/>
            <person name="Zhang G."/>
            <person name="Shao C."/>
            <person name="Huang Q."/>
            <person name="Liu G."/>
            <person name="Zhang P."/>
            <person name="Song W."/>
            <person name="An N."/>
            <person name="Chalopin D."/>
            <person name="Volff J.N."/>
            <person name="Hong Y."/>
            <person name="Li Q."/>
            <person name="Sha Z."/>
            <person name="Zhou H."/>
            <person name="Xie M."/>
            <person name="Yu Q."/>
            <person name="Liu Y."/>
            <person name="Xiang H."/>
            <person name="Wang N."/>
            <person name="Wu K."/>
            <person name="Yang C."/>
            <person name="Zhou Q."/>
            <person name="Liao X."/>
            <person name="Yang L."/>
            <person name="Hu Q."/>
            <person name="Zhang J."/>
            <person name="Meng L."/>
            <person name="Jin L."/>
            <person name="Tian Y."/>
            <person name="Lian J."/>
            <person name="Yang J."/>
            <person name="Miao G."/>
            <person name="Liu S."/>
            <person name="Liang Z."/>
            <person name="Yan F."/>
            <person name="Li Y."/>
            <person name="Sun B."/>
            <person name="Zhang H."/>
            <person name="Zhang J."/>
            <person name="Zhu Y."/>
            <person name="Du M."/>
            <person name="Zhao Y."/>
            <person name="Schartl M."/>
            <person name="Tang Q."/>
            <person name="Wang J."/>
        </authorList>
    </citation>
    <scope>NUCLEOTIDE SEQUENCE</scope>
</reference>
<feature type="region of interest" description="Disordered" evidence="1">
    <location>
        <begin position="94"/>
        <end position="117"/>
    </location>
</feature>
<dbReference type="CDD" id="cd02257">
    <property type="entry name" value="Peptidase_C19"/>
    <property type="match status" value="1"/>
</dbReference>
<dbReference type="SUPFAM" id="SSF54001">
    <property type="entry name" value="Cysteine proteinases"/>
    <property type="match status" value="1"/>
</dbReference>
<dbReference type="Ensembl" id="ENSCSET00000001930.1">
    <property type="protein sequence ID" value="ENSCSEP00000001898.1"/>
    <property type="gene ID" value="ENSCSEG00000001287.1"/>
</dbReference>
<protein>
    <submittedName>
        <fullName evidence="3">Ubiquitin carboxyl-terminal hydrolase 37-like</fullName>
    </submittedName>
</protein>
<dbReference type="Gene3D" id="3.90.70.10">
    <property type="entry name" value="Cysteine proteinases"/>
    <property type="match status" value="1"/>
</dbReference>
<dbReference type="InterPro" id="IPR028889">
    <property type="entry name" value="USP"/>
</dbReference>
<dbReference type="InterPro" id="IPR050164">
    <property type="entry name" value="Peptidase_C19"/>
</dbReference>
<dbReference type="PROSITE" id="PS00973">
    <property type="entry name" value="USP_2"/>
    <property type="match status" value="1"/>
</dbReference>
<dbReference type="KEGG" id="csem:103399292"/>
<reference evidence="3" key="2">
    <citation type="submission" date="2025-08" db="UniProtKB">
        <authorList>
            <consortium name="Ensembl"/>
        </authorList>
    </citation>
    <scope>IDENTIFICATION</scope>
</reference>
<dbReference type="GO" id="GO:0005634">
    <property type="term" value="C:nucleus"/>
    <property type="evidence" value="ECO:0007669"/>
    <property type="project" value="TreeGrafter"/>
</dbReference>
<dbReference type="InParanoid" id="A0A3P8UFD5"/>
<dbReference type="AlphaFoldDB" id="A0A3P8UFD5"/>
<evidence type="ECO:0000259" key="2">
    <source>
        <dbReference type="PROSITE" id="PS50235"/>
    </source>
</evidence>
<evidence type="ECO:0000313" key="3">
    <source>
        <dbReference type="Ensembl" id="ENSCSEP00000001898.1"/>
    </source>
</evidence>
<dbReference type="GO" id="GO:0004843">
    <property type="term" value="F:cysteine-type deubiquitinase activity"/>
    <property type="evidence" value="ECO:0007669"/>
    <property type="project" value="InterPro"/>
</dbReference>
<dbReference type="PROSITE" id="PS50235">
    <property type="entry name" value="USP_3"/>
    <property type="match status" value="1"/>
</dbReference>
<reference evidence="3" key="3">
    <citation type="submission" date="2025-09" db="UniProtKB">
        <authorList>
            <consortium name="Ensembl"/>
        </authorList>
    </citation>
    <scope>IDENTIFICATION</scope>
</reference>
<organism evidence="3 4">
    <name type="scientific">Cynoglossus semilaevis</name>
    <name type="common">Tongue sole</name>
    <dbReference type="NCBI Taxonomy" id="244447"/>
    <lineage>
        <taxon>Eukaryota</taxon>
        <taxon>Metazoa</taxon>
        <taxon>Chordata</taxon>
        <taxon>Craniata</taxon>
        <taxon>Vertebrata</taxon>
        <taxon>Euteleostomi</taxon>
        <taxon>Actinopterygii</taxon>
        <taxon>Neopterygii</taxon>
        <taxon>Teleostei</taxon>
        <taxon>Neoteleostei</taxon>
        <taxon>Acanthomorphata</taxon>
        <taxon>Carangaria</taxon>
        <taxon>Pleuronectiformes</taxon>
        <taxon>Pleuronectoidei</taxon>
        <taxon>Cynoglossidae</taxon>
        <taxon>Cynoglossinae</taxon>
        <taxon>Cynoglossus</taxon>
    </lineage>
</organism>
<proteinExistence type="predicted"/>
<dbReference type="GeneID" id="103399292"/>
<accession>A0A3P8UFD5</accession>
<dbReference type="GeneTree" id="ENSGT00940000158091"/>